<accession>A4TXX3</accession>
<dbReference type="EMBL" id="CU459003">
    <property type="protein sequence ID" value="CAM75480.1"/>
    <property type="molecule type" value="Genomic_DNA"/>
</dbReference>
<proteinExistence type="predicted"/>
<dbReference type="AlphaFoldDB" id="A4TXX3"/>
<reference evidence="1" key="1">
    <citation type="journal article" date="2007" name="J. Bacteriol.">
        <title>Comparative genome analysis of four magnetotactic bacteria reveals a complex set of group-specific genes implicated in magnetosome biomineralization and function.</title>
        <authorList>
            <person name="Richter M."/>
            <person name="Kube M."/>
            <person name="Bazylinski D.A."/>
            <person name="Lombardot T."/>
            <person name="Gloeckner F.O."/>
            <person name="Reinhardt R."/>
            <person name="Schueler D."/>
        </authorList>
    </citation>
    <scope>NUCLEOTIDE SEQUENCE</scope>
    <source>
        <strain evidence="1">MSR-1</strain>
    </source>
</reference>
<organism evidence="1">
    <name type="scientific">Magnetospirillum gryphiswaldense</name>
    <dbReference type="NCBI Taxonomy" id="55518"/>
    <lineage>
        <taxon>Bacteria</taxon>
        <taxon>Pseudomonadati</taxon>
        <taxon>Pseudomonadota</taxon>
        <taxon>Alphaproteobacteria</taxon>
        <taxon>Rhodospirillales</taxon>
        <taxon>Rhodospirillaceae</taxon>
        <taxon>Magnetospirillum</taxon>
    </lineage>
</organism>
<gene>
    <name evidence="1" type="ORF">MGR_0536</name>
</gene>
<protein>
    <submittedName>
        <fullName evidence="1">Uncharacterized protein</fullName>
    </submittedName>
</protein>
<name>A4TXX3_9PROT</name>
<evidence type="ECO:0000313" key="1">
    <source>
        <dbReference type="EMBL" id="CAM75480.1"/>
    </source>
</evidence>
<sequence length="33" mass="3582">MRVPMNTCRGVGFSGSLHRLSDISLVSTCERDG</sequence>